<accession>A0A558GCH3</accession>
<evidence type="ECO:0000313" key="4">
    <source>
        <dbReference type="Proteomes" id="UP000320212"/>
    </source>
</evidence>
<comment type="caution">
    <text evidence="2">The sequence shown here is derived from an EMBL/GenBank/DDBJ whole genome shotgun (WGS) entry which is preliminary data.</text>
</comment>
<name>A0A558GCH3_HALVO</name>
<evidence type="ECO:0000313" key="3">
    <source>
        <dbReference type="EMBL" id="TVT96297.1"/>
    </source>
</evidence>
<reference evidence="2 4" key="1">
    <citation type="submission" date="2019-07" db="EMBL/GenBank/DDBJ databases">
        <title>Draft genome sequence of Haloferax volcanii SS0101, isolated from salt farm in Samut Sakhon, Thailand.</title>
        <authorList>
            <person name="Wanthongcharoen S."/>
            <person name="Yamprayoonswat W."/>
            <person name="Ruangsuj P."/>
            <person name="Thongpramul N."/>
            <person name="Jumpathong W."/>
            <person name="Sittihan S."/>
            <person name="Kanjanavas P."/>
            <person name="Yasawong M."/>
        </authorList>
    </citation>
    <scope>NUCLEOTIDE SEQUENCE [LARGE SCALE GENOMIC DNA]</scope>
    <source>
        <strain evidence="2 4">SS0101</strain>
    </source>
</reference>
<gene>
    <name evidence="3" type="ORF">FQA18_01650</name>
    <name evidence="2" type="ORF">FQA18_06320</name>
</gene>
<evidence type="ECO:0000256" key="1">
    <source>
        <dbReference type="SAM" id="MobiDB-lite"/>
    </source>
</evidence>
<evidence type="ECO:0000313" key="2">
    <source>
        <dbReference type="EMBL" id="TVT95459.1"/>
    </source>
</evidence>
<proteinExistence type="predicted"/>
<dbReference type="EMBL" id="VMTR01000028">
    <property type="protein sequence ID" value="TVT95459.1"/>
    <property type="molecule type" value="Genomic_DNA"/>
</dbReference>
<dbReference type="Proteomes" id="UP000320212">
    <property type="component" value="Unassembled WGS sequence"/>
</dbReference>
<dbReference type="EMBL" id="VMTR01000005">
    <property type="protein sequence ID" value="TVT96297.1"/>
    <property type="molecule type" value="Genomic_DNA"/>
</dbReference>
<organism evidence="2 4">
    <name type="scientific">Haloferax volcanii</name>
    <name type="common">Halobacterium volcanii</name>
    <dbReference type="NCBI Taxonomy" id="2246"/>
    <lineage>
        <taxon>Archaea</taxon>
        <taxon>Methanobacteriati</taxon>
        <taxon>Methanobacteriota</taxon>
        <taxon>Stenosarchaea group</taxon>
        <taxon>Halobacteria</taxon>
        <taxon>Halobacteriales</taxon>
        <taxon>Haloferacaceae</taxon>
        <taxon>Haloferax</taxon>
    </lineage>
</organism>
<feature type="region of interest" description="Disordered" evidence="1">
    <location>
        <begin position="1"/>
        <end position="26"/>
    </location>
</feature>
<dbReference type="AlphaFoldDB" id="A0A558GCH3"/>
<protein>
    <submittedName>
        <fullName evidence="2">Uncharacterized protein</fullName>
    </submittedName>
</protein>
<sequence length="61" mass="6700">MIHADATRPNRGSIYGAAESAGESADFGRCGRTGRLGSVVRSRCCRRQRTQCEDRRSARSL</sequence>